<keyword evidence="3" id="KW-1185">Reference proteome</keyword>
<dbReference type="InterPro" id="IPR041657">
    <property type="entry name" value="HTH_17"/>
</dbReference>
<evidence type="ECO:0000259" key="1">
    <source>
        <dbReference type="Pfam" id="PF12728"/>
    </source>
</evidence>
<organism evidence="2 3">
    <name type="scientific">Mesoterricola silvestris</name>
    <dbReference type="NCBI Taxonomy" id="2927979"/>
    <lineage>
        <taxon>Bacteria</taxon>
        <taxon>Pseudomonadati</taxon>
        <taxon>Acidobacteriota</taxon>
        <taxon>Holophagae</taxon>
        <taxon>Holophagales</taxon>
        <taxon>Holophagaceae</taxon>
        <taxon>Mesoterricola</taxon>
    </lineage>
</organism>
<reference evidence="3" key="1">
    <citation type="journal article" date="2023" name="Int. J. Syst. Evol. Microbiol.">
        <title>Mesoterricola silvestris gen. nov., sp. nov., Mesoterricola sediminis sp. nov., Geothrix oryzae sp. nov., Geothrix edaphica sp. nov., Geothrix rubra sp. nov., and Geothrix limicola sp. nov., six novel members of Acidobacteriota isolated from soils.</title>
        <authorList>
            <person name="Itoh H."/>
            <person name="Sugisawa Y."/>
            <person name="Mise K."/>
            <person name="Xu Z."/>
            <person name="Kuniyasu M."/>
            <person name="Ushijima N."/>
            <person name="Kawano K."/>
            <person name="Kobayashi E."/>
            <person name="Shiratori Y."/>
            <person name="Masuda Y."/>
            <person name="Senoo K."/>
        </authorList>
    </citation>
    <scope>NUCLEOTIDE SEQUENCE [LARGE SCALE GENOMIC DNA]</scope>
    <source>
        <strain evidence="3">W79</strain>
    </source>
</reference>
<evidence type="ECO:0000313" key="2">
    <source>
        <dbReference type="EMBL" id="BDU71562.1"/>
    </source>
</evidence>
<dbReference type="GO" id="GO:0003677">
    <property type="term" value="F:DNA binding"/>
    <property type="evidence" value="ECO:0007669"/>
    <property type="project" value="InterPro"/>
</dbReference>
<dbReference type="RefSeq" id="WP_316414451.1">
    <property type="nucleotide sequence ID" value="NZ_AP027080.1"/>
</dbReference>
<dbReference type="NCBIfam" id="TIGR01764">
    <property type="entry name" value="excise"/>
    <property type="match status" value="1"/>
</dbReference>
<name>A0AA48GHX8_9BACT</name>
<protein>
    <recommendedName>
        <fullName evidence="1">Helix-turn-helix domain-containing protein</fullName>
    </recommendedName>
</protein>
<dbReference type="Pfam" id="PF12728">
    <property type="entry name" value="HTH_17"/>
    <property type="match status" value="1"/>
</dbReference>
<evidence type="ECO:0000313" key="3">
    <source>
        <dbReference type="Proteomes" id="UP001238179"/>
    </source>
</evidence>
<gene>
    <name evidence="2" type="ORF">METEAL_07360</name>
</gene>
<accession>A0AA48GHX8</accession>
<dbReference type="AlphaFoldDB" id="A0AA48GHX8"/>
<sequence length="77" mass="8503">MPKKKVVLQSVLPQTLGIECAPLPCMALTIEEAGEVLRLSRCTVLALIAEEKLRVVRIGRRVIVPIRAIEEFLNPAV</sequence>
<feature type="domain" description="Helix-turn-helix" evidence="1">
    <location>
        <begin position="28"/>
        <end position="74"/>
    </location>
</feature>
<dbReference type="InterPro" id="IPR010093">
    <property type="entry name" value="SinI_DNA-bd"/>
</dbReference>
<dbReference type="EMBL" id="AP027080">
    <property type="protein sequence ID" value="BDU71562.1"/>
    <property type="molecule type" value="Genomic_DNA"/>
</dbReference>
<proteinExistence type="predicted"/>
<dbReference type="Proteomes" id="UP001238179">
    <property type="component" value="Chromosome"/>
</dbReference>
<dbReference type="KEGG" id="msil:METEAL_07360"/>